<keyword evidence="8 10" id="KW-0472">Membrane</keyword>
<reference evidence="12" key="1">
    <citation type="submission" date="2021-05" db="EMBL/GenBank/DDBJ databases">
        <authorList>
            <person name="Alioto T."/>
            <person name="Alioto T."/>
            <person name="Gomez Garrido J."/>
        </authorList>
    </citation>
    <scope>NUCLEOTIDE SEQUENCE</scope>
</reference>
<accession>A0A8D8FET1</accession>
<keyword evidence="7 10" id="KW-0333">Golgi apparatus</keyword>
<dbReference type="InterPro" id="IPR001173">
    <property type="entry name" value="Glyco_trans_2-like"/>
</dbReference>
<dbReference type="EMBL" id="HBUE01059925">
    <property type="protein sequence ID" value="CAG6468150.1"/>
    <property type="molecule type" value="Transcribed_RNA"/>
</dbReference>
<proteinExistence type="inferred from homology"/>
<protein>
    <recommendedName>
        <fullName evidence="10">Polypeptide N-acetylgalactosaminyltransferase</fullName>
        <ecNumber evidence="10">2.4.1.-</ecNumber>
    </recommendedName>
    <alternativeName>
        <fullName evidence="10">Protein-UDP acetylgalactosaminyltransferase</fullName>
    </alternativeName>
</protein>
<dbReference type="CDD" id="cd02510">
    <property type="entry name" value="pp-GalNAc-T"/>
    <property type="match status" value="1"/>
</dbReference>
<evidence type="ECO:0000256" key="4">
    <source>
        <dbReference type="ARBA" id="ARBA00022734"/>
    </source>
</evidence>
<dbReference type="GO" id="GO:0006493">
    <property type="term" value="P:protein O-linked glycosylation"/>
    <property type="evidence" value="ECO:0007669"/>
    <property type="project" value="TreeGrafter"/>
</dbReference>
<dbReference type="SUPFAM" id="SSF50370">
    <property type="entry name" value="Ricin B-like lectins"/>
    <property type="match status" value="1"/>
</dbReference>
<comment type="pathway">
    <text evidence="10">Protein modification; protein glycosylation.</text>
</comment>
<dbReference type="GO" id="GO:0004653">
    <property type="term" value="F:polypeptide N-acetylgalactosaminyltransferase activity"/>
    <property type="evidence" value="ECO:0007669"/>
    <property type="project" value="TreeGrafter"/>
</dbReference>
<dbReference type="InterPro" id="IPR035992">
    <property type="entry name" value="Ricin_B-like_lectins"/>
</dbReference>
<dbReference type="PROSITE" id="PS50231">
    <property type="entry name" value="RICIN_B_LECTIN"/>
    <property type="match status" value="1"/>
</dbReference>
<dbReference type="GO" id="GO:0000139">
    <property type="term" value="C:Golgi membrane"/>
    <property type="evidence" value="ECO:0007669"/>
    <property type="project" value="UniProtKB-SubCell"/>
</dbReference>
<feature type="transmembrane region" description="Helical" evidence="10">
    <location>
        <begin position="12"/>
        <end position="31"/>
    </location>
</feature>
<keyword evidence="10" id="KW-0464">Manganese</keyword>
<comment type="similarity">
    <text evidence="2 10">Belongs to the glycosyltransferase 2 family. GalNAc-T subfamily.</text>
</comment>
<keyword evidence="3 10" id="KW-0812">Transmembrane</keyword>
<evidence type="ECO:0000256" key="3">
    <source>
        <dbReference type="ARBA" id="ARBA00022692"/>
    </source>
</evidence>
<dbReference type="SUPFAM" id="SSF53448">
    <property type="entry name" value="Nucleotide-diphospho-sugar transferases"/>
    <property type="match status" value="1"/>
</dbReference>
<evidence type="ECO:0000256" key="6">
    <source>
        <dbReference type="ARBA" id="ARBA00022989"/>
    </source>
</evidence>
<keyword evidence="6 10" id="KW-1133">Transmembrane helix</keyword>
<dbReference type="GO" id="GO:0030246">
    <property type="term" value="F:carbohydrate binding"/>
    <property type="evidence" value="ECO:0007669"/>
    <property type="project" value="UniProtKB-KW"/>
</dbReference>
<evidence type="ECO:0000313" key="12">
    <source>
        <dbReference type="EMBL" id="CAG6468150.1"/>
    </source>
</evidence>
<comment type="subcellular location">
    <subcellularLocation>
        <location evidence="1 10">Golgi apparatus membrane</location>
        <topology evidence="1 10">Single-pass type II membrane protein</topology>
    </subcellularLocation>
</comment>
<keyword evidence="10" id="KW-0328">Glycosyltransferase</keyword>
<comment type="cofactor">
    <cofactor evidence="10">
        <name>Mn(2+)</name>
        <dbReference type="ChEBI" id="CHEBI:29035"/>
    </cofactor>
</comment>
<dbReference type="InterPro" id="IPR045885">
    <property type="entry name" value="GalNAc-T"/>
</dbReference>
<dbReference type="InterPro" id="IPR029044">
    <property type="entry name" value="Nucleotide-diphossugar_trans"/>
</dbReference>
<dbReference type="AlphaFoldDB" id="A0A8D8FET1"/>
<evidence type="ECO:0000256" key="2">
    <source>
        <dbReference type="ARBA" id="ARBA00005680"/>
    </source>
</evidence>
<dbReference type="InterPro" id="IPR000772">
    <property type="entry name" value="Ricin_B_lectin"/>
</dbReference>
<dbReference type="Gene3D" id="3.90.550.10">
    <property type="entry name" value="Spore Coat Polysaccharide Biosynthesis Protein SpsA, Chain A"/>
    <property type="match status" value="1"/>
</dbReference>
<feature type="domain" description="Ricin B lectin" evidence="11">
    <location>
        <begin position="445"/>
        <end position="553"/>
    </location>
</feature>
<keyword evidence="5" id="KW-0735">Signal-anchor</keyword>
<keyword evidence="10 12" id="KW-0808">Transferase</keyword>
<evidence type="ECO:0000256" key="10">
    <source>
        <dbReference type="RuleBase" id="RU361242"/>
    </source>
</evidence>
<dbReference type="Pfam" id="PF00652">
    <property type="entry name" value="Ricin_B_lectin"/>
    <property type="match status" value="1"/>
</dbReference>
<evidence type="ECO:0000256" key="7">
    <source>
        <dbReference type="ARBA" id="ARBA00023034"/>
    </source>
</evidence>
<dbReference type="PANTHER" id="PTHR11675">
    <property type="entry name" value="N-ACETYLGALACTOSAMINYLTRANSFERASE"/>
    <property type="match status" value="1"/>
</dbReference>
<organism evidence="12">
    <name type="scientific">Culex pipiens</name>
    <name type="common">House mosquito</name>
    <dbReference type="NCBI Taxonomy" id="7175"/>
    <lineage>
        <taxon>Eukaryota</taxon>
        <taxon>Metazoa</taxon>
        <taxon>Ecdysozoa</taxon>
        <taxon>Arthropoda</taxon>
        <taxon>Hexapoda</taxon>
        <taxon>Insecta</taxon>
        <taxon>Pterygota</taxon>
        <taxon>Neoptera</taxon>
        <taxon>Endopterygota</taxon>
        <taxon>Diptera</taxon>
        <taxon>Nematocera</taxon>
        <taxon>Culicoidea</taxon>
        <taxon>Culicidae</taxon>
        <taxon>Culicinae</taxon>
        <taxon>Culicini</taxon>
        <taxon>Culex</taxon>
        <taxon>Culex</taxon>
    </lineage>
</organism>
<sequence>MRTVSRSVFSAKIFFFGVIVLLLITILYAHLYSKTDPLELVHHSAKWHHYVGVNSEPELIEGNRSPPGDLGAPVVLASDIDNAIRRQINDGWALQGLNQYASDLVSVFRRLPDIRDGWCKQPGRFRSELPSASIVVVFFDEAWSVLVRTVHSVLARSPPELVKEIILVDDFSSLAHLKTQLDDYFRPFEKVRILRASERLGLIRARILGAKSATADIVTFLDAHCEVIVGWLEAQLDVVAADPQTIAIPSIDWIHEETMALNAQNSQLYFGSFDWTVNFQWKSRAEKKVKPENPVAPFDTPVMAGGLFTINRTFFEHLGWYDEGFQTYGAENMELSFKTWMCGGSMKIVPCSRVAHIQKRGHPYLASSPGGFNAVKRNTVRLAEVWLDEYAEYYYESFGGRKNRGDFGDVSSRKKLRARLNCQPFRWYMETVFPEQFDPSKAVGRGQFRIAGGCLDWPAKLSVIGCHGLGGHQLWFFTADGEITREDHCMDFDSKKLEMIRCHKQKGNQMWVFEEKEGHFKHAYYERCLEWDGNELKMSECIDGDMRQKWILEHYEAKNLKLA</sequence>
<dbReference type="Pfam" id="PF00535">
    <property type="entry name" value="Glycos_transf_2"/>
    <property type="match status" value="1"/>
</dbReference>
<evidence type="ECO:0000259" key="11">
    <source>
        <dbReference type="SMART" id="SM00458"/>
    </source>
</evidence>
<keyword evidence="9 10" id="KW-1015">Disulfide bond</keyword>
<dbReference type="Gene3D" id="2.80.10.50">
    <property type="match status" value="1"/>
</dbReference>
<keyword evidence="4 10" id="KW-0430">Lectin</keyword>
<name>A0A8D8FET1_CULPI</name>
<dbReference type="EC" id="2.4.1.-" evidence="10"/>
<evidence type="ECO:0000256" key="9">
    <source>
        <dbReference type="ARBA" id="ARBA00023157"/>
    </source>
</evidence>
<evidence type="ECO:0000256" key="8">
    <source>
        <dbReference type="ARBA" id="ARBA00023136"/>
    </source>
</evidence>
<dbReference type="SMART" id="SM00458">
    <property type="entry name" value="RICIN"/>
    <property type="match status" value="1"/>
</dbReference>
<evidence type="ECO:0000256" key="1">
    <source>
        <dbReference type="ARBA" id="ARBA00004323"/>
    </source>
</evidence>
<evidence type="ECO:0000256" key="5">
    <source>
        <dbReference type="ARBA" id="ARBA00022968"/>
    </source>
</evidence>
<dbReference type="UniPathway" id="UPA00378"/>
<dbReference type="PANTHER" id="PTHR11675:SF131">
    <property type="entry name" value="POLYPEPTIDE N-ACETYLGALACTOSAMINYLTRANSFERASE 9-RELATED"/>
    <property type="match status" value="1"/>
</dbReference>